<accession>A0A8S9TLB5</accession>
<evidence type="ECO:0000313" key="3">
    <source>
        <dbReference type="Proteomes" id="UP000704712"/>
    </source>
</evidence>
<dbReference type="PROSITE" id="PS50013">
    <property type="entry name" value="CHROMO_2"/>
    <property type="match status" value="1"/>
</dbReference>
<dbReference type="SUPFAM" id="SSF54160">
    <property type="entry name" value="Chromo domain-like"/>
    <property type="match status" value="1"/>
</dbReference>
<dbReference type="AlphaFoldDB" id="A0A8S9TLB5"/>
<sequence>MATLDTIQNVQRENVAKLQQALEPRVVNTVSNWSFKIQNLITGQCKEAHASRLKFYADSSLDVSEDLLLHIAHNSEGHVVDTLLEARYNQQEKRHEIKVHWRGLDAVEDSWEPADVLLQDVPATVKTFIKGHGKQPAVRELRKALRIA</sequence>
<evidence type="ECO:0000259" key="1">
    <source>
        <dbReference type="PROSITE" id="PS50013"/>
    </source>
</evidence>
<dbReference type="Pfam" id="PF00385">
    <property type="entry name" value="Chromo"/>
    <property type="match status" value="1"/>
</dbReference>
<evidence type="ECO:0000313" key="2">
    <source>
        <dbReference type="EMBL" id="KAF4129755.1"/>
    </source>
</evidence>
<dbReference type="InterPro" id="IPR016197">
    <property type="entry name" value="Chromo-like_dom_sf"/>
</dbReference>
<dbReference type="Proteomes" id="UP000704712">
    <property type="component" value="Unassembled WGS sequence"/>
</dbReference>
<dbReference type="Gene3D" id="2.40.50.40">
    <property type="match status" value="1"/>
</dbReference>
<protein>
    <submittedName>
        <fullName evidence="2">Chromo (CHRromatin Organization MOdifier) domain</fullName>
    </submittedName>
</protein>
<name>A0A8S9TLB5_PHYIN</name>
<dbReference type="InterPro" id="IPR000953">
    <property type="entry name" value="Chromo/chromo_shadow_dom"/>
</dbReference>
<proteinExistence type="predicted"/>
<organism evidence="2 3">
    <name type="scientific">Phytophthora infestans</name>
    <name type="common">Potato late blight agent</name>
    <name type="synonym">Botrytis infestans</name>
    <dbReference type="NCBI Taxonomy" id="4787"/>
    <lineage>
        <taxon>Eukaryota</taxon>
        <taxon>Sar</taxon>
        <taxon>Stramenopiles</taxon>
        <taxon>Oomycota</taxon>
        <taxon>Peronosporomycetes</taxon>
        <taxon>Peronosporales</taxon>
        <taxon>Peronosporaceae</taxon>
        <taxon>Phytophthora</taxon>
    </lineage>
</organism>
<dbReference type="EMBL" id="JAACNO010002931">
    <property type="protein sequence ID" value="KAF4129755.1"/>
    <property type="molecule type" value="Genomic_DNA"/>
</dbReference>
<reference evidence="2" key="1">
    <citation type="submission" date="2020-03" db="EMBL/GenBank/DDBJ databases">
        <title>Hybrid Assembly of Korean Phytophthora infestans isolates.</title>
        <authorList>
            <person name="Prokchorchik M."/>
            <person name="Lee Y."/>
            <person name="Seo J."/>
            <person name="Cho J.-H."/>
            <person name="Park Y.-E."/>
            <person name="Jang D.-C."/>
            <person name="Im J.-S."/>
            <person name="Choi J.-G."/>
            <person name="Park H.-J."/>
            <person name="Lee G.-B."/>
            <person name="Lee Y.-G."/>
            <person name="Hong S.-Y."/>
            <person name="Cho K."/>
            <person name="Sohn K.H."/>
        </authorList>
    </citation>
    <scope>NUCLEOTIDE SEQUENCE</scope>
    <source>
        <strain evidence="2">KR_2_A2</strain>
    </source>
</reference>
<feature type="domain" description="Chromo" evidence="1">
    <location>
        <begin position="78"/>
        <end position="140"/>
    </location>
</feature>
<dbReference type="InterPro" id="IPR023780">
    <property type="entry name" value="Chromo_domain"/>
</dbReference>
<comment type="caution">
    <text evidence="2">The sequence shown here is derived from an EMBL/GenBank/DDBJ whole genome shotgun (WGS) entry which is preliminary data.</text>
</comment>
<gene>
    <name evidence="2" type="ORF">GN958_ATG21058</name>
</gene>